<accession>A0A8S5MDB9</accession>
<reference evidence="1" key="1">
    <citation type="journal article" date="2021" name="Proc. Natl. Acad. Sci. U.S.A.">
        <title>A Catalog of Tens of Thousands of Viruses from Human Metagenomes Reveals Hidden Associations with Chronic Diseases.</title>
        <authorList>
            <person name="Tisza M.J."/>
            <person name="Buck C.B."/>
        </authorList>
    </citation>
    <scope>NUCLEOTIDE SEQUENCE</scope>
    <source>
        <strain evidence="1">CtTqA28</strain>
    </source>
</reference>
<proteinExistence type="predicted"/>
<protein>
    <submittedName>
        <fullName evidence="1">Exodeoxyribonuclease</fullName>
    </submittedName>
</protein>
<dbReference type="EMBL" id="BK014882">
    <property type="protein sequence ID" value="DAD80246.1"/>
    <property type="molecule type" value="Genomic_DNA"/>
</dbReference>
<dbReference type="SUPFAM" id="SSF88723">
    <property type="entry name" value="PIN domain-like"/>
    <property type="match status" value="1"/>
</dbReference>
<evidence type="ECO:0000313" key="1">
    <source>
        <dbReference type="EMBL" id="DAD80246.1"/>
    </source>
</evidence>
<sequence length="362" mass="41191">MLDNFDFGAEVAERVSPVKLWPTEGSVVGLVDADLLPYNIAYGLDPLKVLRAQRRVDTGDCASLIETPEFLDAAESLAVRMNNWLEEAGCDAAIPYMTKSDTNFRLDVAFSRPYKGQRKKEKPPFFYELREFLITRMGAVMSDGEEADDLISMEAERRNKLLADQGVELGSHTHKEFCDFCIISSDKDSRITAGRHYDPYHMKLTFGTPIGELEPVYKEDGKIKAIKGSGLRFFYAQLLTGDSIDNYTGIPRFKLQKVYDLLGQLKTEQGLYYAVLNEYKLKYGKGIVVDNYRGTQKYYDDYMKDFGVPPPDYELWKGKKAFLTPYQLMVEQGRLAHMQQFKGDIWRANCKLPAGGDLDAWS</sequence>
<dbReference type="Gene3D" id="3.40.50.1010">
    <property type="entry name" value="5'-nuclease"/>
    <property type="match status" value="1"/>
</dbReference>
<name>A0A8S5MDB9_9CAUD</name>
<organism evidence="1">
    <name type="scientific">Caudovirales sp. ctTqA28</name>
    <dbReference type="NCBI Taxonomy" id="2826775"/>
    <lineage>
        <taxon>Viruses</taxon>
        <taxon>Duplodnaviria</taxon>
        <taxon>Heunggongvirae</taxon>
        <taxon>Uroviricota</taxon>
        <taxon>Caudoviricetes</taxon>
    </lineage>
</organism>
<dbReference type="InterPro" id="IPR029060">
    <property type="entry name" value="PIN-like_dom_sf"/>
</dbReference>